<keyword evidence="2" id="KW-0472">Membrane</keyword>
<feature type="region of interest" description="Disordered" evidence="1">
    <location>
        <begin position="34"/>
        <end position="80"/>
    </location>
</feature>
<accession>A0A101CYW0</accession>
<gene>
    <name evidence="3" type="ORF">AVO45_02320</name>
</gene>
<proteinExistence type="predicted"/>
<organism evidence="3 4">
    <name type="scientific">Ruegeria marisrubri</name>
    <dbReference type="NCBI Taxonomy" id="1685379"/>
    <lineage>
        <taxon>Bacteria</taxon>
        <taxon>Pseudomonadati</taxon>
        <taxon>Pseudomonadota</taxon>
        <taxon>Alphaproteobacteria</taxon>
        <taxon>Rhodobacterales</taxon>
        <taxon>Roseobacteraceae</taxon>
        <taxon>Ruegeria</taxon>
    </lineage>
</organism>
<name>A0A101CYW0_9RHOB</name>
<reference evidence="3 4" key="1">
    <citation type="submission" date="2015-12" db="EMBL/GenBank/DDBJ databases">
        <authorList>
            <person name="Shamseldin A."/>
            <person name="Moawad H."/>
            <person name="Abd El-Rahim W.M."/>
            <person name="Sadowsky M.J."/>
        </authorList>
    </citation>
    <scope>NUCLEOTIDE SEQUENCE [LARGE SCALE GENOMIC DNA]</scope>
    <source>
        <strain evidence="3 4">ZGT118</strain>
    </source>
</reference>
<dbReference type="AlphaFoldDB" id="A0A101CYW0"/>
<feature type="compositionally biased region" description="Basic and acidic residues" evidence="1">
    <location>
        <begin position="34"/>
        <end position="54"/>
    </location>
</feature>
<sequence length="80" mass="9131">MSNWLIWIAAAIAVLVVASALVEAYLKRNTRRRLSEMRPDPAEVKRVAAVERSDPNPVEAPDADEPSLEDRNRRLSRHRK</sequence>
<keyword evidence="2" id="KW-1133">Transmembrane helix</keyword>
<evidence type="ECO:0000256" key="2">
    <source>
        <dbReference type="SAM" id="Phobius"/>
    </source>
</evidence>
<dbReference type="EMBL" id="LQBQ01000001">
    <property type="protein sequence ID" value="KUJ85835.1"/>
    <property type="molecule type" value="Genomic_DNA"/>
</dbReference>
<feature type="transmembrane region" description="Helical" evidence="2">
    <location>
        <begin position="6"/>
        <end position="26"/>
    </location>
</feature>
<evidence type="ECO:0000313" key="4">
    <source>
        <dbReference type="Proteomes" id="UP000053791"/>
    </source>
</evidence>
<dbReference type="Proteomes" id="UP000053791">
    <property type="component" value="Unassembled WGS sequence"/>
</dbReference>
<evidence type="ECO:0000256" key="1">
    <source>
        <dbReference type="SAM" id="MobiDB-lite"/>
    </source>
</evidence>
<dbReference type="RefSeq" id="WP_068344091.1">
    <property type="nucleotide sequence ID" value="NZ_LQBQ01000001.1"/>
</dbReference>
<protein>
    <submittedName>
        <fullName evidence="3">Uncharacterized protein</fullName>
    </submittedName>
</protein>
<evidence type="ECO:0000313" key="3">
    <source>
        <dbReference type="EMBL" id="KUJ85835.1"/>
    </source>
</evidence>
<comment type="caution">
    <text evidence="3">The sequence shown here is derived from an EMBL/GenBank/DDBJ whole genome shotgun (WGS) entry which is preliminary data.</text>
</comment>
<keyword evidence="2" id="KW-0812">Transmembrane</keyword>
<dbReference type="STRING" id="1685379.AVO45_02320"/>
<keyword evidence="4" id="KW-1185">Reference proteome</keyword>